<comment type="caution">
    <text evidence="1">The sequence shown here is derived from an EMBL/GenBank/DDBJ whole genome shotgun (WGS) entry which is preliminary data.</text>
</comment>
<protein>
    <submittedName>
        <fullName evidence="1">Uncharacterized protein</fullName>
    </submittedName>
</protein>
<gene>
    <name evidence="1" type="ORF">LCGC14_0818320</name>
</gene>
<sequence length="158" mass="17717">MRLVLLNAMRKAGRFLVKTDFKKTTKTWKHQPKFETLISLKPPGPTILIGTDDQVWNWLNEGTRPHAIFAGIFTGKSNKKALAFPSRFKPKTRVKSLKSQAGSSGGPTVVVPFVQHPGTEAREWGQLIATKRQRWFQKQMERAMADAAHASGHGQRSP</sequence>
<organism evidence="1">
    <name type="scientific">marine sediment metagenome</name>
    <dbReference type="NCBI Taxonomy" id="412755"/>
    <lineage>
        <taxon>unclassified sequences</taxon>
        <taxon>metagenomes</taxon>
        <taxon>ecological metagenomes</taxon>
    </lineage>
</organism>
<dbReference type="AlphaFoldDB" id="A0A0F9S4K5"/>
<evidence type="ECO:0000313" key="1">
    <source>
        <dbReference type="EMBL" id="KKN31996.1"/>
    </source>
</evidence>
<proteinExistence type="predicted"/>
<name>A0A0F9S4K5_9ZZZZ</name>
<reference evidence="1" key="1">
    <citation type="journal article" date="2015" name="Nature">
        <title>Complex archaea that bridge the gap between prokaryotes and eukaryotes.</title>
        <authorList>
            <person name="Spang A."/>
            <person name="Saw J.H."/>
            <person name="Jorgensen S.L."/>
            <person name="Zaremba-Niedzwiedzka K."/>
            <person name="Martijn J."/>
            <person name="Lind A.E."/>
            <person name="van Eijk R."/>
            <person name="Schleper C."/>
            <person name="Guy L."/>
            <person name="Ettema T.J."/>
        </authorList>
    </citation>
    <scope>NUCLEOTIDE SEQUENCE</scope>
</reference>
<accession>A0A0F9S4K5</accession>
<dbReference type="EMBL" id="LAZR01002285">
    <property type="protein sequence ID" value="KKN31996.1"/>
    <property type="molecule type" value="Genomic_DNA"/>
</dbReference>